<evidence type="ECO:0000313" key="4">
    <source>
        <dbReference type="Proteomes" id="UP000275846"/>
    </source>
</evidence>
<evidence type="ECO:0000313" key="5">
    <source>
        <dbReference type="WBParaSite" id="SSLN_0000743701-mRNA-1"/>
    </source>
</evidence>
<sequence>MLAAVRDRLLPLSIVLASTSPRRRSILSTCGVRFTVVDPNVPEDLQPSAFPSIRDFVEALAKLKSDAAVKNLTERLISNLQKADLVISADTVVFFEDHVLGKPADPEEAVKILSRLSGKPHDVYTGVSLVWLNKDGKVLEQDLFSERTKVYMTEMDENTIQAYVDTGEPLDKAGAYGIQGLGCSLIERIDGDYFNVVGFPIHQICKHICKRLLA</sequence>
<dbReference type="Gene3D" id="3.90.950.10">
    <property type="match status" value="1"/>
</dbReference>
<proteinExistence type="inferred from homology"/>
<dbReference type="SUPFAM" id="SSF52972">
    <property type="entry name" value="ITPase-like"/>
    <property type="match status" value="1"/>
</dbReference>
<evidence type="ECO:0000256" key="1">
    <source>
        <dbReference type="ARBA" id="ARBA00001968"/>
    </source>
</evidence>
<dbReference type="InterPro" id="IPR003697">
    <property type="entry name" value="Maf-like"/>
</dbReference>
<dbReference type="PIRSF" id="PIRSF006305">
    <property type="entry name" value="Maf"/>
    <property type="match status" value="1"/>
</dbReference>
<reference evidence="3 4" key="2">
    <citation type="submission" date="2018-11" db="EMBL/GenBank/DDBJ databases">
        <authorList>
            <consortium name="Pathogen Informatics"/>
        </authorList>
    </citation>
    <scope>NUCLEOTIDE SEQUENCE [LARGE SCALE GENOMIC DNA]</scope>
    <source>
        <strain evidence="3 4">NST_G2</strain>
    </source>
</reference>
<dbReference type="InterPro" id="IPR029001">
    <property type="entry name" value="ITPase-like_fam"/>
</dbReference>
<dbReference type="OrthoDB" id="10267058at2759"/>
<dbReference type="WBParaSite" id="SSLN_0000743701-mRNA-1">
    <property type="protein sequence ID" value="SSLN_0000743701-mRNA-1"/>
    <property type="gene ID" value="SSLN_0000743701"/>
</dbReference>
<accession>A0A183SSJ7</accession>
<dbReference type="EMBL" id="UYSU01034033">
    <property type="protein sequence ID" value="VDL93580.1"/>
    <property type="molecule type" value="Genomic_DNA"/>
</dbReference>
<dbReference type="PANTHER" id="PTHR43213:SF5">
    <property type="entry name" value="BIFUNCTIONAL DTTP_UTP PYROPHOSPHATASE_METHYLTRANSFERASE PROTEIN-RELATED"/>
    <property type="match status" value="1"/>
</dbReference>
<dbReference type="PANTHER" id="PTHR43213">
    <property type="entry name" value="BIFUNCTIONAL DTTP/UTP PYROPHOSPHATASE/METHYLTRANSFERASE PROTEIN-RELATED"/>
    <property type="match status" value="1"/>
</dbReference>
<reference evidence="5" key="1">
    <citation type="submission" date="2016-06" db="UniProtKB">
        <authorList>
            <consortium name="WormBaseParasite"/>
        </authorList>
    </citation>
    <scope>IDENTIFICATION</scope>
</reference>
<protein>
    <submittedName>
        <fullName evidence="5">Maf-like protein Teth514_2136</fullName>
    </submittedName>
</protein>
<dbReference type="GO" id="GO:0047429">
    <property type="term" value="F:nucleoside triphosphate diphosphatase activity"/>
    <property type="evidence" value="ECO:0007669"/>
    <property type="project" value="InterPro"/>
</dbReference>
<dbReference type="Pfam" id="PF02545">
    <property type="entry name" value="Maf"/>
    <property type="match status" value="1"/>
</dbReference>
<dbReference type="HAMAP" id="MF_00528">
    <property type="entry name" value="Maf"/>
    <property type="match status" value="1"/>
</dbReference>
<keyword evidence="2" id="KW-0378">Hydrolase</keyword>
<dbReference type="CDD" id="cd00555">
    <property type="entry name" value="Maf"/>
    <property type="match status" value="1"/>
</dbReference>
<dbReference type="AlphaFoldDB" id="A0A183SSJ7"/>
<dbReference type="STRING" id="70667.A0A183SSJ7"/>
<name>A0A183SSJ7_SCHSO</name>
<organism evidence="5">
    <name type="scientific">Schistocephalus solidus</name>
    <name type="common">Tapeworm</name>
    <dbReference type="NCBI Taxonomy" id="70667"/>
    <lineage>
        <taxon>Eukaryota</taxon>
        <taxon>Metazoa</taxon>
        <taxon>Spiralia</taxon>
        <taxon>Lophotrochozoa</taxon>
        <taxon>Platyhelminthes</taxon>
        <taxon>Cestoda</taxon>
        <taxon>Eucestoda</taxon>
        <taxon>Diphyllobothriidea</taxon>
        <taxon>Diphyllobothriidae</taxon>
        <taxon>Schistocephalus</taxon>
    </lineage>
</organism>
<dbReference type="Proteomes" id="UP000275846">
    <property type="component" value="Unassembled WGS sequence"/>
</dbReference>
<gene>
    <name evidence="3" type="ORF">SSLN_LOCUS7195</name>
</gene>
<comment type="cofactor">
    <cofactor evidence="1">
        <name>a divalent metal cation</name>
        <dbReference type="ChEBI" id="CHEBI:60240"/>
    </cofactor>
</comment>
<dbReference type="NCBIfam" id="TIGR00172">
    <property type="entry name" value="maf"/>
    <property type="match status" value="1"/>
</dbReference>
<evidence type="ECO:0000256" key="2">
    <source>
        <dbReference type="ARBA" id="ARBA00022801"/>
    </source>
</evidence>
<keyword evidence="4" id="KW-1185">Reference proteome</keyword>
<evidence type="ECO:0000313" key="3">
    <source>
        <dbReference type="EMBL" id="VDL93580.1"/>
    </source>
</evidence>